<dbReference type="Gene3D" id="1.10.10.10">
    <property type="entry name" value="Winged helix-like DNA-binding domain superfamily/Winged helix DNA-binding domain"/>
    <property type="match status" value="1"/>
</dbReference>
<organism evidence="1 2">
    <name type="scientific">Franzmannia pantelleriensis</name>
    <dbReference type="NCBI Taxonomy" id="48727"/>
    <lineage>
        <taxon>Bacteria</taxon>
        <taxon>Pseudomonadati</taxon>
        <taxon>Pseudomonadota</taxon>
        <taxon>Gammaproteobacteria</taxon>
        <taxon>Oceanospirillales</taxon>
        <taxon>Halomonadaceae</taxon>
        <taxon>Franzmannia</taxon>
    </lineage>
</organism>
<evidence type="ECO:0000313" key="2">
    <source>
        <dbReference type="Proteomes" id="UP000199107"/>
    </source>
</evidence>
<protein>
    <submittedName>
        <fullName evidence="1">DNA-binding transcriptional regulator, MarR family</fullName>
    </submittedName>
</protein>
<evidence type="ECO:0000313" key="1">
    <source>
        <dbReference type="EMBL" id="SDL08274.1"/>
    </source>
</evidence>
<sequence length="123" mass="13900">MMIEKQSKAQGLNLSNRVAMRRALSVVQLFRELQSDLPLQTASLFVHIAANPGISIKQLIEETGGRQATISRTISVLSKWQEVDKPGFGLVWTKEDPHERRRKLVFLTDKGEEFAAELADIIR</sequence>
<dbReference type="STRING" id="48727.SAMN05192555_102358"/>
<keyword evidence="1" id="KW-0238">DNA-binding</keyword>
<keyword evidence="2" id="KW-1185">Reference proteome</keyword>
<dbReference type="EMBL" id="FNGH01000002">
    <property type="protein sequence ID" value="SDL08274.1"/>
    <property type="molecule type" value="Genomic_DNA"/>
</dbReference>
<dbReference type="OrthoDB" id="8094158at2"/>
<dbReference type="InterPro" id="IPR036390">
    <property type="entry name" value="WH_DNA-bd_sf"/>
</dbReference>
<dbReference type="SUPFAM" id="SSF46785">
    <property type="entry name" value="Winged helix' DNA-binding domain"/>
    <property type="match status" value="1"/>
</dbReference>
<reference evidence="2" key="1">
    <citation type="submission" date="2016-10" db="EMBL/GenBank/DDBJ databases">
        <authorList>
            <person name="Varghese N."/>
            <person name="Submissions S."/>
        </authorList>
    </citation>
    <scope>NUCLEOTIDE SEQUENCE [LARGE SCALE GENOMIC DNA]</scope>
    <source>
        <strain evidence="2">AAP</strain>
    </source>
</reference>
<name>A0A1G9H689_9GAMM</name>
<dbReference type="Proteomes" id="UP000199107">
    <property type="component" value="Unassembled WGS sequence"/>
</dbReference>
<dbReference type="RefSeq" id="WP_089657201.1">
    <property type="nucleotide sequence ID" value="NZ_FNGH01000002.1"/>
</dbReference>
<dbReference type="InterPro" id="IPR036388">
    <property type="entry name" value="WH-like_DNA-bd_sf"/>
</dbReference>
<gene>
    <name evidence="1" type="ORF">SAMN05192555_102358</name>
</gene>
<proteinExistence type="predicted"/>
<dbReference type="GO" id="GO:0003677">
    <property type="term" value="F:DNA binding"/>
    <property type="evidence" value="ECO:0007669"/>
    <property type="project" value="UniProtKB-KW"/>
</dbReference>
<dbReference type="AlphaFoldDB" id="A0A1G9H689"/>
<accession>A0A1G9H689</accession>